<keyword evidence="7 10" id="KW-0648">Protein biosynthesis</keyword>
<dbReference type="Gene3D" id="3.40.830.10">
    <property type="entry name" value="LigB-like"/>
    <property type="match status" value="1"/>
</dbReference>
<dbReference type="GO" id="GO:0008270">
    <property type="term" value="F:zinc ion binding"/>
    <property type="evidence" value="ECO:0007669"/>
    <property type="project" value="InterPro"/>
</dbReference>
<dbReference type="EC" id="6.1.1.17" evidence="3"/>
<feature type="domain" description="Glutamyl/glutaminyl-tRNA synthetase class Ib catalytic" evidence="11">
    <location>
        <begin position="320"/>
        <end position="637"/>
    </location>
</feature>
<dbReference type="InterPro" id="IPR008925">
    <property type="entry name" value="aa_tRNA-synth_I_cd-bd_sf"/>
</dbReference>
<evidence type="ECO:0000256" key="5">
    <source>
        <dbReference type="ARBA" id="ARBA00022741"/>
    </source>
</evidence>
<dbReference type="Gene3D" id="1.10.10.350">
    <property type="match status" value="1"/>
</dbReference>
<comment type="caution">
    <text evidence="13">The sequence shown here is derived from an EMBL/GenBank/DDBJ whole genome shotgun (WGS) entry which is preliminary data.</text>
</comment>
<dbReference type="Pfam" id="PF00749">
    <property type="entry name" value="tRNA-synt_1c"/>
    <property type="match status" value="1"/>
</dbReference>
<name>A0AAW1S9M4_9CHLO</name>
<evidence type="ECO:0000256" key="7">
    <source>
        <dbReference type="ARBA" id="ARBA00022917"/>
    </source>
</evidence>
<evidence type="ECO:0000256" key="8">
    <source>
        <dbReference type="ARBA" id="ARBA00023146"/>
    </source>
</evidence>
<sequence>MPKIRQASHAGSWYDADGEALSTSIDDWLQDAATGQIEANARAIISPHAGYSYCGHVMAHAYRQLDPSQVSRVFVLGPSHHVYMRECLLTTATHYCTPLGDAEVDQQVCRELEATGVFGYMDLDVDEAEHSLELQMAFLMRIMGGRPFKLVPIMVGALTIQSEAQYGRLLAPYLDDPTHVFIVSSDFCHWGTRFNYLFYDRSQGAIHRSIEWLDKLGMDAIEQGSPQAFADYLRQYGNTICGRHPIGVFLNMLRACRLQHSIKFNHYDQSSHCVTARDSSLRSGQRQHAPPLVLLRSAVCSAATAEAPHSQTGNPPQGSEVRVRFAPSPTGYLHVGGARTALFNYLYAKNTGGKLVLRIEDTDQARSTRESENAVLEDLTWLGIQWDEGPVVGGEHGPYRQSERREVYKQYVDELVARGLAYPCFCTDEELEAQKRDAEAKGLPPIYRGRWARASAEEVADMMAKGTPHCYRFRAPANQEVLVEDAIRGDVRFNTSAVGDFVVMRSNGLPVYNFCVAVDDALMRISHVIRAEEHLPNTLRQVLIYQALGWSTPTFAHVSLILAPDKSKLSKRHGATSVGEFREQGFLPDAMVNFLSLLGWNDGTEQEIYTIEDLQEKFSLDRITKSPAVFDKTKLAWMNGQHLRALPSEQLLPRLVRGWKEAGLLAREDSAFVSASAALVQNSLELVVDAEPELRRLLAYPLADTLASAGAAPVLEDNFLEVANAVVAAWDAGELGGAAAGEPDAFKAWVKALGKAQKRKGKRLFMPLRIALTGAMAGPDVGEILALLALEDGDVADRGAYVPLPERIEALRTWAASAPAPPA</sequence>
<dbReference type="GO" id="GO:0005524">
    <property type="term" value="F:ATP binding"/>
    <property type="evidence" value="ECO:0007669"/>
    <property type="project" value="UniProtKB-KW"/>
</dbReference>
<dbReference type="InterPro" id="IPR020751">
    <property type="entry name" value="aa-tRNA-synth_I_codon-bd_sub2"/>
</dbReference>
<evidence type="ECO:0000256" key="2">
    <source>
        <dbReference type="ARBA" id="ARBA00007894"/>
    </source>
</evidence>
<dbReference type="PANTHER" id="PTHR43311">
    <property type="entry name" value="GLUTAMATE--TRNA LIGASE"/>
    <property type="match status" value="1"/>
</dbReference>
<dbReference type="InterPro" id="IPR045462">
    <property type="entry name" value="aa-tRNA-synth_I_cd-bd"/>
</dbReference>
<evidence type="ECO:0000259" key="12">
    <source>
        <dbReference type="Pfam" id="PF19269"/>
    </source>
</evidence>
<dbReference type="SUPFAM" id="SSF48163">
    <property type="entry name" value="An anticodon-binding domain of class I aminoacyl-tRNA synthetases"/>
    <property type="match status" value="1"/>
</dbReference>
<dbReference type="FunFam" id="3.40.50.620:FF:000045">
    <property type="entry name" value="Glutamate--tRNA ligase, mitochondrial"/>
    <property type="match status" value="1"/>
</dbReference>
<dbReference type="Pfam" id="PF19269">
    <property type="entry name" value="Anticodon_2"/>
    <property type="match status" value="1"/>
</dbReference>
<dbReference type="Pfam" id="PF01875">
    <property type="entry name" value="Memo"/>
    <property type="match status" value="1"/>
</dbReference>
<evidence type="ECO:0000259" key="11">
    <source>
        <dbReference type="Pfam" id="PF00749"/>
    </source>
</evidence>
<dbReference type="GO" id="GO:0004818">
    <property type="term" value="F:glutamate-tRNA ligase activity"/>
    <property type="evidence" value="ECO:0007669"/>
    <property type="project" value="UniProtKB-EC"/>
</dbReference>
<dbReference type="GO" id="GO:0009791">
    <property type="term" value="P:post-embryonic development"/>
    <property type="evidence" value="ECO:0007669"/>
    <property type="project" value="UniProtKB-ARBA"/>
</dbReference>
<evidence type="ECO:0000256" key="10">
    <source>
        <dbReference type="RuleBase" id="RU363037"/>
    </source>
</evidence>
<dbReference type="PRINTS" id="PR00987">
    <property type="entry name" value="TRNASYNTHGLU"/>
</dbReference>
<dbReference type="GO" id="GO:0005739">
    <property type="term" value="C:mitochondrion"/>
    <property type="evidence" value="ECO:0007669"/>
    <property type="project" value="UniProtKB-SubCell"/>
</dbReference>
<evidence type="ECO:0000313" key="14">
    <source>
        <dbReference type="Proteomes" id="UP001445335"/>
    </source>
</evidence>
<proteinExistence type="inferred from homology"/>
<comment type="similarity">
    <text evidence="2">Belongs to the class-I aminoacyl-tRNA synthetase family. Glutamate--tRNA ligase type 1 subfamily.</text>
</comment>
<keyword evidence="6 10" id="KW-0067">ATP-binding</keyword>
<keyword evidence="4 10" id="KW-0436">Ligase</keyword>
<dbReference type="PROSITE" id="PS00178">
    <property type="entry name" value="AA_TRNA_LIGASE_I"/>
    <property type="match status" value="1"/>
</dbReference>
<accession>A0AAW1S9M4</accession>
<evidence type="ECO:0000256" key="1">
    <source>
        <dbReference type="ARBA" id="ARBA00004173"/>
    </source>
</evidence>
<keyword evidence="5 10" id="KW-0547">Nucleotide-binding</keyword>
<keyword evidence="8 10" id="KW-0030">Aminoacyl-tRNA synthetase</keyword>
<evidence type="ECO:0000256" key="6">
    <source>
        <dbReference type="ARBA" id="ARBA00022840"/>
    </source>
</evidence>
<dbReference type="CDD" id="cd00808">
    <property type="entry name" value="GluRS_core"/>
    <property type="match status" value="1"/>
</dbReference>
<dbReference type="Gene3D" id="3.40.50.620">
    <property type="entry name" value="HUPs"/>
    <property type="match status" value="1"/>
</dbReference>
<keyword evidence="14" id="KW-1185">Reference proteome</keyword>
<dbReference type="InterPro" id="IPR001412">
    <property type="entry name" value="aa-tRNA-synth_I_CS"/>
</dbReference>
<dbReference type="CDD" id="cd07361">
    <property type="entry name" value="MEMO_like"/>
    <property type="match status" value="1"/>
</dbReference>
<dbReference type="InterPro" id="IPR004527">
    <property type="entry name" value="Glu-tRNA-ligase_bac/mito"/>
</dbReference>
<dbReference type="GO" id="GO:0006424">
    <property type="term" value="P:glutamyl-tRNA aminoacylation"/>
    <property type="evidence" value="ECO:0007669"/>
    <property type="project" value="InterPro"/>
</dbReference>
<dbReference type="PANTHER" id="PTHR43311:SF2">
    <property type="entry name" value="GLUTAMATE--TRNA LIGASE, MITOCHONDRIAL-RELATED"/>
    <property type="match status" value="1"/>
</dbReference>
<dbReference type="InterPro" id="IPR049940">
    <property type="entry name" value="GluQ/Sye"/>
</dbReference>
<dbReference type="InterPro" id="IPR033910">
    <property type="entry name" value="GluRS_core"/>
</dbReference>
<dbReference type="GO" id="GO:0000049">
    <property type="term" value="F:tRNA binding"/>
    <property type="evidence" value="ECO:0007669"/>
    <property type="project" value="InterPro"/>
</dbReference>
<dbReference type="InterPro" id="IPR020058">
    <property type="entry name" value="Glu/Gln-tRNA-synth_Ib_cat-dom"/>
</dbReference>
<dbReference type="AlphaFoldDB" id="A0AAW1S9M4"/>
<comment type="subcellular location">
    <subcellularLocation>
        <location evidence="1">Mitochondrion</location>
    </subcellularLocation>
</comment>
<gene>
    <name evidence="13" type="ORF">WJX81_005626</name>
</gene>
<dbReference type="Proteomes" id="UP001445335">
    <property type="component" value="Unassembled WGS sequence"/>
</dbReference>
<dbReference type="InterPro" id="IPR014729">
    <property type="entry name" value="Rossmann-like_a/b/a_fold"/>
</dbReference>
<dbReference type="EMBL" id="JALJOU010000008">
    <property type="protein sequence ID" value="KAK9842306.1"/>
    <property type="molecule type" value="Genomic_DNA"/>
</dbReference>
<evidence type="ECO:0000256" key="9">
    <source>
        <dbReference type="ARBA" id="ARBA00030865"/>
    </source>
</evidence>
<feature type="domain" description="Aminoacyl-tRNA synthetase class I anticodon-binding" evidence="12">
    <location>
        <begin position="666"/>
        <end position="788"/>
    </location>
</feature>
<dbReference type="NCBIfam" id="TIGR04336">
    <property type="entry name" value="AmmeMemoSam_B"/>
    <property type="match status" value="1"/>
</dbReference>
<reference evidence="13 14" key="1">
    <citation type="journal article" date="2024" name="Nat. Commun.">
        <title>Phylogenomics reveals the evolutionary origins of lichenization in chlorophyte algae.</title>
        <authorList>
            <person name="Puginier C."/>
            <person name="Libourel C."/>
            <person name="Otte J."/>
            <person name="Skaloud P."/>
            <person name="Haon M."/>
            <person name="Grisel S."/>
            <person name="Petersen M."/>
            <person name="Berrin J.G."/>
            <person name="Delaux P.M."/>
            <person name="Dal Grande F."/>
            <person name="Keller J."/>
        </authorList>
    </citation>
    <scope>NUCLEOTIDE SEQUENCE [LARGE SCALE GENOMIC DNA]</scope>
    <source>
        <strain evidence="13 14">SAG 245.80</strain>
    </source>
</reference>
<evidence type="ECO:0000313" key="13">
    <source>
        <dbReference type="EMBL" id="KAK9842306.1"/>
    </source>
</evidence>
<dbReference type="HAMAP" id="MF_00055">
    <property type="entry name" value="MEMO1"/>
    <property type="match status" value="1"/>
</dbReference>
<dbReference type="NCBIfam" id="TIGR00464">
    <property type="entry name" value="gltX_bact"/>
    <property type="match status" value="1"/>
</dbReference>
<organism evidence="13 14">
    <name type="scientific">Elliptochloris bilobata</name>
    <dbReference type="NCBI Taxonomy" id="381761"/>
    <lineage>
        <taxon>Eukaryota</taxon>
        <taxon>Viridiplantae</taxon>
        <taxon>Chlorophyta</taxon>
        <taxon>core chlorophytes</taxon>
        <taxon>Trebouxiophyceae</taxon>
        <taxon>Trebouxiophyceae incertae sedis</taxon>
        <taxon>Elliptochloris clade</taxon>
        <taxon>Elliptochloris</taxon>
    </lineage>
</organism>
<dbReference type="HAMAP" id="MF_00022">
    <property type="entry name" value="Glu_tRNA_synth_type1"/>
    <property type="match status" value="1"/>
</dbReference>
<dbReference type="SUPFAM" id="SSF52374">
    <property type="entry name" value="Nucleotidylyl transferase"/>
    <property type="match status" value="1"/>
</dbReference>
<protein>
    <recommendedName>
        <fullName evidence="3">glutamate--tRNA ligase</fullName>
        <ecNumber evidence="3">6.1.1.17</ecNumber>
    </recommendedName>
    <alternativeName>
        <fullName evidence="9">Glutamyl-tRNA synthetase</fullName>
    </alternativeName>
</protein>
<evidence type="ECO:0000256" key="4">
    <source>
        <dbReference type="ARBA" id="ARBA00022598"/>
    </source>
</evidence>
<dbReference type="GO" id="GO:0048608">
    <property type="term" value="P:reproductive structure development"/>
    <property type="evidence" value="ECO:0007669"/>
    <property type="project" value="UniProtKB-ARBA"/>
</dbReference>
<dbReference type="InterPro" id="IPR002737">
    <property type="entry name" value="MEMO1_fam"/>
</dbReference>
<dbReference type="InterPro" id="IPR000924">
    <property type="entry name" value="Glu/Gln-tRNA-synth"/>
</dbReference>
<evidence type="ECO:0000256" key="3">
    <source>
        <dbReference type="ARBA" id="ARBA00012835"/>
    </source>
</evidence>